<accession>A0AAN9NNZ0</accession>
<protein>
    <submittedName>
        <fullName evidence="2">Uncharacterized protein</fullName>
    </submittedName>
</protein>
<proteinExistence type="predicted"/>
<feature type="compositionally biased region" description="Low complexity" evidence="1">
    <location>
        <begin position="39"/>
        <end position="57"/>
    </location>
</feature>
<dbReference type="EMBL" id="JAYMYS010000040">
    <property type="protein sequence ID" value="KAK7375925.1"/>
    <property type="molecule type" value="Genomic_DNA"/>
</dbReference>
<reference evidence="2 3" key="1">
    <citation type="submission" date="2024-01" db="EMBL/GenBank/DDBJ databases">
        <title>The genomes of 5 underutilized Papilionoideae crops provide insights into root nodulation and disease resistanc.</title>
        <authorList>
            <person name="Jiang F."/>
        </authorList>
    </citation>
    <scope>NUCLEOTIDE SEQUENCE [LARGE SCALE GENOMIC DNA]</scope>
    <source>
        <strain evidence="2">DUOXIRENSHENG_FW03</strain>
        <tissue evidence="2">Leaves</tissue>
    </source>
</reference>
<organism evidence="2 3">
    <name type="scientific">Psophocarpus tetragonolobus</name>
    <name type="common">Winged bean</name>
    <name type="synonym">Dolichos tetragonolobus</name>
    <dbReference type="NCBI Taxonomy" id="3891"/>
    <lineage>
        <taxon>Eukaryota</taxon>
        <taxon>Viridiplantae</taxon>
        <taxon>Streptophyta</taxon>
        <taxon>Embryophyta</taxon>
        <taxon>Tracheophyta</taxon>
        <taxon>Spermatophyta</taxon>
        <taxon>Magnoliopsida</taxon>
        <taxon>eudicotyledons</taxon>
        <taxon>Gunneridae</taxon>
        <taxon>Pentapetalae</taxon>
        <taxon>rosids</taxon>
        <taxon>fabids</taxon>
        <taxon>Fabales</taxon>
        <taxon>Fabaceae</taxon>
        <taxon>Papilionoideae</taxon>
        <taxon>50 kb inversion clade</taxon>
        <taxon>NPAAA clade</taxon>
        <taxon>indigoferoid/millettioid clade</taxon>
        <taxon>Phaseoleae</taxon>
        <taxon>Psophocarpus</taxon>
    </lineage>
</organism>
<evidence type="ECO:0000256" key="1">
    <source>
        <dbReference type="SAM" id="MobiDB-lite"/>
    </source>
</evidence>
<dbReference type="Proteomes" id="UP001386955">
    <property type="component" value="Unassembled WGS sequence"/>
</dbReference>
<feature type="compositionally biased region" description="Basic and acidic residues" evidence="1">
    <location>
        <begin position="62"/>
        <end position="90"/>
    </location>
</feature>
<dbReference type="AlphaFoldDB" id="A0AAN9NNZ0"/>
<gene>
    <name evidence="2" type="ORF">VNO78_35240</name>
</gene>
<sequence length="90" mass="9488">MESSPGAQGRKRKGGVSNRSLITGMGKEKYRPGPKKKGSPSGPKGLGGDSLSSKADGTFSELAKKELTCSMADKRAYPTTAREEALRESI</sequence>
<name>A0AAN9NNZ0_PSOTE</name>
<feature type="region of interest" description="Disordered" evidence="1">
    <location>
        <begin position="1"/>
        <end position="90"/>
    </location>
</feature>
<evidence type="ECO:0000313" key="2">
    <source>
        <dbReference type="EMBL" id="KAK7375925.1"/>
    </source>
</evidence>
<comment type="caution">
    <text evidence="2">The sequence shown here is derived from an EMBL/GenBank/DDBJ whole genome shotgun (WGS) entry which is preliminary data.</text>
</comment>
<evidence type="ECO:0000313" key="3">
    <source>
        <dbReference type="Proteomes" id="UP001386955"/>
    </source>
</evidence>
<keyword evidence="3" id="KW-1185">Reference proteome</keyword>